<name>A0AAC9RMY7_9STAP</name>
<protein>
    <recommendedName>
        <fullName evidence="3">DUF393 domain-containing protein</fullName>
    </recommendedName>
</protein>
<dbReference type="PANTHER" id="PTHR33639:SF2">
    <property type="entry name" value="DUF393 DOMAIN-CONTAINING PROTEIN"/>
    <property type="match status" value="1"/>
</dbReference>
<dbReference type="PANTHER" id="PTHR33639">
    <property type="entry name" value="THIOL-DISULFIDE OXIDOREDUCTASE DCC"/>
    <property type="match status" value="1"/>
</dbReference>
<dbReference type="InterPro" id="IPR007263">
    <property type="entry name" value="DCC1-like"/>
</dbReference>
<reference evidence="1 2" key="1">
    <citation type="submission" date="2017-04" db="EMBL/GenBank/DDBJ databases">
        <authorList>
            <person name="Veseli I.A."/>
            <person name="Tang C."/>
            <person name="Pombert J.-F."/>
        </authorList>
    </citation>
    <scope>NUCLEOTIDE SEQUENCE [LARGE SCALE GENOMIC DNA]</scope>
    <source>
        <strain evidence="1 2">ATCC 700373</strain>
    </source>
</reference>
<evidence type="ECO:0008006" key="3">
    <source>
        <dbReference type="Google" id="ProtNLM"/>
    </source>
</evidence>
<dbReference type="Proteomes" id="UP000242864">
    <property type="component" value="Chromosome"/>
</dbReference>
<dbReference type="InterPro" id="IPR052927">
    <property type="entry name" value="DCC_oxidoreductase"/>
</dbReference>
<dbReference type="AlphaFoldDB" id="A0AAC9RMY7"/>
<evidence type="ECO:0000313" key="2">
    <source>
        <dbReference type="Proteomes" id="UP000242864"/>
    </source>
</evidence>
<accession>A0AAC9RMY7</accession>
<sequence>MPIVYYDDRCVYCYNYAIWLIRHGLSRRYVFVPLKSAAGDALRASHPEVLAYNSVVLQEGDQLTFQSTAIVKLIYALDRYKALAVLLWLIPRPLRNLGYQLFANNRDKMWQTDWAQATDDEQSFFL</sequence>
<gene>
    <name evidence="1" type="ORF">B5P37_02705</name>
</gene>
<dbReference type="KEGG" id="slz:B5P37_02705"/>
<dbReference type="GO" id="GO:0015035">
    <property type="term" value="F:protein-disulfide reductase activity"/>
    <property type="evidence" value="ECO:0007669"/>
    <property type="project" value="InterPro"/>
</dbReference>
<organism evidence="1 2">
    <name type="scientific">Staphylococcus lutrae</name>
    <dbReference type="NCBI Taxonomy" id="155085"/>
    <lineage>
        <taxon>Bacteria</taxon>
        <taxon>Bacillati</taxon>
        <taxon>Bacillota</taxon>
        <taxon>Bacilli</taxon>
        <taxon>Bacillales</taxon>
        <taxon>Staphylococcaceae</taxon>
        <taxon>Staphylococcus</taxon>
    </lineage>
</organism>
<proteinExistence type="predicted"/>
<evidence type="ECO:0000313" key="1">
    <source>
        <dbReference type="EMBL" id="ARJ50303.1"/>
    </source>
</evidence>
<dbReference type="Pfam" id="PF04134">
    <property type="entry name" value="DCC1-like"/>
    <property type="match status" value="1"/>
</dbReference>
<keyword evidence="2" id="KW-1185">Reference proteome</keyword>
<dbReference type="RefSeq" id="WP_085236792.1">
    <property type="nucleotide sequence ID" value="NZ_CP020773.1"/>
</dbReference>
<dbReference type="EMBL" id="CP020773">
    <property type="protein sequence ID" value="ARJ50303.1"/>
    <property type="molecule type" value="Genomic_DNA"/>
</dbReference>